<dbReference type="InterPro" id="IPR025857">
    <property type="entry name" value="MacB_PCD"/>
</dbReference>
<dbReference type="EMBL" id="CAMXCT020000001">
    <property type="protein sequence ID" value="CAL1124796.1"/>
    <property type="molecule type" value="Genomic_DNA"/>
</dbReference>
<dbReference type="PANTHER" id="PTHR24220">
    <property type="entry name" value="IMPORT ATP-BINDING PROTEIN"/>
    <property type="match status" value="1"/>
</dbReference>
<dbReference type="SMART" id="SM00382">
    <property type="entry name" value="AAA"/>
    <property type="match status" value="1"/>
</dbReference>
<keyword evidence="5" id="KW-0472">Membrane</keyword>
<evidence type="ECO:0000259" key="6">
    <source>
        <dbReference type="PROSITE" id="PS50893"/>
    </source>
</evidence>
<dbReference type="EMBL" id="CAMXCT030000001">
    <property type="protein sequence ID" value="CAL4758733.1"/>
    <property type="molecule type" value="Genomic_DNA"/>
</dbReference>
<evidence type="ECO:0000313" key="7">
    <source>
        <dbReference type="EMBL" id="CAI3971421.1"/>
    </source>
</evidence>
<feature type="transmembrane region" description="Helical" evidence="5">
    <location>
        <begin position="538"/>
        <end position="560"/>
    </location>
</feature>
<dbReference type="Gene3D" id="2.40.50.100">
    <property type="match status" value="1"/>
</dbReference>
<keyword evidence="10" id="KW-1185">Reference proteome</keyword>
<comment type="caution">
    <text evidence="7">The sequence shown here is derived from an EMBL/GenBank/DDBJ whole genome shotgun (WGS) entry which is preliminary data.</text>
</comment>
<dbReference type="InterPro" id="IPR015854">
    <property type="entry name" value="ABC_transpr_LolD-like"/>
</dbReference>
<accession>A0A9P1FD12</accession>
<dbReference type="PANTHER" id="PTHR24220:SF452">
    <property type="entry name" value="ABC TRANSPORTER ATP-BINDING PROTEIN"/>
    <property type="match status" value="1"/>
</dbReference>
<feature type="domain" description="ABC transporter" evidence="6">
    <location>
        <begin position="1011"/>
        <end position="1250"/>
    </location>
</feature>
<dbReference type="Proteomes" id="UP001152797">
    <property type="component" value="Unassembled WGS sequence"/>
</dbReference>
<evidence type="ECO:0000256" key="1">
    <source>
        <dbReference type="ARBA" id="ARBA00022448"/>
    </source>
</evidence>
<dbReference type="Gene3D" id="3.40.50.300">
    <property type="entry name" value="P-loop containing nucleotide triphosphate hydrolases"/>
    <property type="match status" value="1"/>
</dbReference>
<dbReference type="SUPFAM" id="SSF52540">
    <property type="entry name" value="P-loop containing nucleoside triphosphate hydrolases"/>
    <property type="match status" value="1"/>
</dbReference>
<keyword evidence="4" id="KW-0175">Coiled coil</keyword>
<dbReference type="InterPro" id="IPR003593">
    <property type="entry name" value="AAA+_ATPase"/>
</dbReference>
<evidence type="ECO:0000256" key="3">
    <source>
        <dbReference type="ARBA" id="ARBA00022840"/>
    </source>
</evidence>
<keyword evidence="5" id="KW-0812">Transmembrane</keyword>
<organism evidence="7">
    <name type="scientific">Cladocopium goreaui</name>
    <dbReference type="NCBI Taxonomy" id="2562237"/>
    <lineage>
        <taxon>Eukaryota</taxon>
        <taxon>Sar</taxon>
        <taxon>Alveolata</taxon>
        <taxon>Dinophyceae</taxon>
        <taxon>Suessiales</taxon>
        <taxon>Symbiodiniaceae</taxon>
        <taxon>Cladocopium</taxon>
    </lineage>
</organism>
<feature type="transmembrane region" description="Helical" evidence="5">
    <location>
        <begin position="20"/>
        <end position="43"/>
    </location>
</feature>
<dbReference type="GO" id="GO:0005524">
    <property type="term" value="F:ATP binding"/>
    <property type="evidence" value="ECO:0007669"/>
    <property type="project" value="UniProtKB-KW"/>
</dbReference>
<evidence type="ECO:0000313" key="9">
    <source>
        <dbReference type="EMBL" id="CAL4758733.1"/>
    </source>
</evidence>
<dbReference type="FunFam" id="3.40.50.300:FF:000032">
    <property type="entry name" value="Export ABC transporter ATP-binding protein"/>
    <property type="match status" value="1"/>
</dbReference>
<keyword evidence="3 9" id="KW-0067">ATP-binding</keyword>
<dbReference type="PROSITE" id="PS50893">
    <property type="entry name" value="ABC_TRANSPORTER_2"/>
    <property type="match status" value="1"/>
</dbReference>
<dbReference type="SUPFAM" id="SSF111369">
    <property type="entry name" value="HlyD-like secretion proteins"/>
    <property type="match status" value="1"/>
</dbReference>
<dbReference type="Gene3D" id="2.40.30.170">
    <property type="match status" value="1"/>
</dbReference>
<dbReference type="Pfam" id="PF00005">
    <property type="entry name" value="ABC_tran"/>
    <property type="match status" value="1"/>
</dbReference>
<evidence type="ECO:0000256" key="4">
    <source>
        <dbReference type="SAM" id="Coils"/>
    </source>
</evidence>
<dbReference type="GO" id="GO:0022857">
    <property type="term" value="F:transmembrane transporter activity"/>
    <property type="evidence" value="ECO:0007669"/>
    <property type="project" value="TreeGrafter"/>
</dbReference>
<feature type="transmembrane region" description="Helical" evidence="5">
    <location>
        <begin position="1418"/>
        <end position="1443"/>
    </location>
</feature>
<dbReference type="OrthoDB" id="446070at2759"/>
<keyword evidence="1" id="KW-0813">Transport</keyword>
<evidence type="ECO:0000256" key="5">
    <source>
        <dbReference type="SAM" id="Phobius"/>
    </source>
</evidence>
<proteinExistence type="predicted"/>
<dbReference type="InterPro" id="IPR027417">
    <property type="entry name" value="P-loop_NTPase"/>
</dbReference>
<evidence type="ECO:0000313" key="10">
    <source>
        <dbReference type="Proteomes" id="UP001152797"/>
    </source>
</evidence>
<dbReference type="GO" id="GO:0016887">
    <property type="term" value="F:ATP hydrolysis activity"/>
    <property type="evidence" value="ECO:0007669"/>
    <property type="project" value="InterPro"/>
</dbReference>
<dbReference type="CDD" id="cd03255">
    <property type="entry name" value="ABC_MJ0796_LolCDE_FtsE"/>
    <property type="match status" value="1"/>
</dbReference>
<gene>
    <name evidence="7" type="ORF">C1SCF055_LOCUS11</name>
</gene>
<name>A0A9P1FD12_9DINO</name>
<feature type="transmembrane region" description="Helical" evidence="5">
    <location>
        <begin position="260"/>
        <end position="285"/>
    </location>
</feature>
<dbReference type="EMBL" id="CAMXCT010000001">
    <property type="protein sequence ID" value="CAI3971421.1"/>
    <property type="molecule type" value="Genomic_DNA"/>
</dbReference>
<keyword evidence="5" id="KW-1133">Transmembrane helix</keyword>
<dbReference type="Pfam" id="PF12704">
    <property type="entry name" value="MacB_PCD"/>
    <property type="match status" value="2"/>
</dbReference>
<evidence type="ECO:0000313" key="8">
    <source>
        <dbReference type="EMBL" id="CAL1124796.1"/>
    </source>
</evidence>
<reference evidence="7" key="1">
    <citation type="submission" date="2022-10" db="EMBL/GenBank/DDBJ databases">
        <authorList>
            <person name="Chen Y."/>
            <person name="Dougan E. K."/>
            <person name="Chan C."/>
            <person name="Rhodes N."/>
            <person name="Thang M."/>
        </authorList>
    </citation>
    <scope>NUCLEOTIDE SEQUENCE</scope>
</reference>
<dbReference type="GO" id="GO:0098796">
    <property type="term" value="C:membrane protein complex"/>
    <property type="evidence" value="ECO:0007669"/>
    <property type="project" value="UniProtKB-ARBA"/>
</dbReference>
<dbReference type="Gene3D" id="1.10.287.470">
    <property type="entry name" value="Helix hairpin bin"/>
    <property type="match status" value="1"/>
</dbReference>
<evidence type="ECO:0000256" key="2">
    <source>
        <dbReference type="ARBA" id="ARBA00022741"/>
    </source>
</evidence>
<keyword evidence="2" id="KW-0547">Nucleotide-binding</keyword>
<feature type="transmembrane region" description="Helical" evidence="5">
    <location>
        <begin position="305"/>
        <end position="332"/>
    </location>
</feature>
<feature type="coiled-coil region" evidence="4">
    <location>
        <begin position="634"/>
        <end position="794"/>
    </location>
</feature>
<dbReference type="InterPro" id="IPR017911">
    <property type="entry name" value="MacB-like_ATP-bd"/>
</dbReference>
<sequence>MVFRPLPWEYAIRNLFRRPLRTSLTFAGLTTVIVLILVVVGFVRGLEHSLAISGDEETAVVFSLGMGENFEYSSIPMRTSDLVPASVPGIQQRFGQKYVSPELYLGTEVVVGEREPSMGLVRGVTRPALLVRHQVEIEEGIWPEAGEVMIGRMVATKLGVMAGEMQPGETIDFEGRTWRISGIFSAGGSAFESEAWCRLDELQQAMKRQDLSIVALTLGPRADFEDLNLFCKERLDLELQAMHETEYYASLQKDYAPVRWLAWLVVLLVAGAGVFAGLNTMYGSVVGRISELSMLQTLGYVRRAVLVSLIQEGVLMSAAASLLAVAIALVFVNGAAVRFTMGAFTLHVDSIAVLIGCGLMLGCSEQGTPPTATQTQSSSGPSAEGEQFLLAAEPAGVNDVIKVRKEAQDGEDVVIMGRIGGSENPWIDGRAVFSIVDLSLKACSDIPGDTCPVPWDYCCETPQLPEATALVKVVDDGGDIVKADARELLGVKELSTVVINGKAQRDDAGNLTVLAKGQLAIDRGDVANKRLRPRRHVLTRYVLPAGLLLGFLSLIAWAAWDLVFPPRQVTVVPVLSTTAEVRQGGTPLFQAAGWIEPRPTPVRAAALAPGVVEELLVVEDQPVTRGEAIAELIKDDARLILERAEADLELRQAELDEASATLTAAETRLAHPVHLEAALGEAEAALAKLKTELKNLPFELRRAEAEFEALQKSAESKQAAKGVVAGIAIDIAVSEADAARALVEELTDRAESLETELAALTTRRDALKTQLELLADEQKAKGEAEARVKAARARVAQGKVALAEAKLQLERMTIVSPIDGRVYRLIAHPGTRIGSGMTHMQGHDGSTVVTLYRPDRLQVRVDVRFEDIPQVSLNQPVEIDNPSLPGPVTGHVLFISSEADIQKNTLEVKVAITDPPPVFKPEMLVDATFLAPEQPGRSTEPSQEVRLFVLQQLIQRDDGDAYVWVADQSTGTARKTPIQTGAVGSNGLQEVTAGLTAANKLYRRSSIMALIEIRDVTKTFHKGEESITPLDAVSLDIEQGEFSSLMGASGTGKSTLLNLIASIDRPDSGSIVVDGTDITQLSRTRLANWRAANLGYIFQTHNLVPVLTAYENIELPLMLLPMSRSERQKRIEIALEAVDLLDRADHYPRQMSGGQEQRVGIARAIVSHPKVVVADEPTGDLDPDTSEQILSLLQRLNEQLNVTLLMVTHDVEAAQIAHKQFRLDRGKLVQTGGPMSDYDRQIQELSGVREVVPVQVFTNNCRASLDVVVFYGVPPEKLRIARDFDLLSGNWQEFEEHQDAAVVGRAVAARRGIKLGDKFSIGDLSVNVAGIFTSNDPAEENYIYSHLEFLQRGKGMNLVGTVTQMEILLAEGVDPTKKCAEVDELFRGGPVETDTRPKGVFQAKSLGDLTQLIGMAHYLGYACVGLVLALVATTTVMSVEGLFSRNDRERAAKYCRRNHGRQRGDATPEAE</sequence>
<reference evidence="8" key="2">
    <citation type="submission" date="2024-04" db="EMBL/GenBank/DDBJ databases">
        <authorList>
            <person name="Chen Y."/>
            <person name="Shah S."/>
            <person name="Dougan E. K."/>
            <person name="Thang M."/>
            <person name="Chan C."/>
        </authorList>
    </citation>
    <scope>NUCLEOTIDE SEQUENCE [LARGE SCALE GENOMIC DNA]</scope>
</reference>
<dbReference type="InterPro" id="IPR003439">
    <property type="entry name" value="ABC_transporter-like_ATP-bd"/>
</dbReference>
<protein>
    <submittedName>
        <fullName evidence="9">ABC transporter ATP-binding protein YtrE</fullName>
    </submittedName>
</protein>
<dbReference type="GO" id="GO:0005886">
    <property type="term" value="C:plasma membrane"/>
    <property type="evidence" value="ECO:0007669"/>
    <property type="project" value="TreeGrafter"/>
</dbReference>